<keyword evidence="3" id="KW-0804">Transcription</keyword>
<dbReference type="Gene3D" id="4.10.280.10">
    <property type="entry name" value="Helix-loop-helix DNA-binding domain"/>
    <property type="match status" value="1"/>
</dbReference>
<dbReference type="PANTHER" id="PTHR33124">
    <property type="entry name" value="TRANSCRIPTION FACTOR IBH1-LIKE 1"/>
    <property type="match status" value="1"/>
</dbReference>
<dbReference type="SUPFAM" id="SSF47459">
    <property type="entry name" value="HLH, helix-loop-helix DNA-binding domain"/>
    <property type="match status" value="1"/>
</dbReference>
<dbReference type="InterPro" id="IPR011598">
    <property type="entry name" value="bHLH_dom"/>
</dbReference>
<evidence type="ECO:0000259" key="6">
    <source>
        <dbReference type="PROSITE" id="PS50888"/>
    </source>
</evidence>
<dbReference type="PANTHER" id="PTHR33124:SF57">
    <property type="entry name" value="TRANSCRIPTION FACTOR UPBEAT-LIKE PROTEIN"/>
    <property type="match status" value="1"/>
</dbReference>
<evidence type="ECO:0000256" key="3">
    <source>
        <dbReference type="ARBA" id="ARBA00023163"/>
    </source>
</evidence>
<reference evidence="7" key="1">
    <citation type="submission" date="2021-01" db="UniProtKB">
        <authorList>
            <consortium name="EnsemblPlants"/>
        </authorList>
    </citation>
    <scope>IDENTIFICATION</scope>
</reference>
<comment type="subcellular location">
    <subcellularLocation>
        <location evidence="1">Nucleus</location>
    </subcellularLocation>
</comment>
<protein>
    <recommendedName>
        <fullName evidence="6">BHLH domain-containing protein</fullName>
    </recommendedName>
</protein>
<dbReference type="InterPro" id="IPR036638">
    <property type="entry name" value="HLH_DNA-bd_sf"/>
</dbReference>
<dbReference type="EnsemblPlants" id="Kaladp0095s0195.1.v1.1">
    <property type="protein sequence ID" value="Kaladp0095s0195.1.v1.1.CDS.1"/>
    <property type="gene ID" value="Kaladp0095s0195.v1.1"/>
</dbReference>
<evidence type="ECO:0000256" key="4">
    <source>
        <dbReference type="ARBA" id="ARBA00023242"/>
    </source>
</evidence>
<dbReference type="GO" id="GO:0005634">
    <property type="term" value="C:nucleus"/>
    <property type="evidence" value="ECO:0007669"/>
    <property type="project" value="UniProtKB-SubCell"/>
</dbReference>
<dbReference type="GO" id="GO:0046983">
    <property type="term" value="F:protein dimerization activity"/>
    <property type="evidence" value="ECO:0007669"/>
    <property type="project" value="InterPro"/>
</dbReference>
<accession>A0A7N1A699</accession>
<feature type="region of interest" description="Disordered" evidence="5">
    <location>
        <begin position="1"/>
        <end position="23"/>
    </location>
</feature>
<dbReference type="OMA" id="HENLNDV"/>
<sequence>MNPKVKPSSARKRRPAAARNSVKPLSEKLQALQSLIPEQETTSAEINADKLLRETADYILLLETRVSVLQGLIRFYEAAECTTEDCSCS</sequence>
<dbReference type="InterPro" id="IPR044660">
    <property type="entry name" value="IBH1-like"/>
</dbReference>
<keyword evidence="2" id="KW-0805">Transcription regulation</keyword>
<evidence type="ECO:0000256" key="2">
    <source>
        <dbReference type="ARBA" id="ARBA00023015"/>
    </source>
</evidence>
<dbReference type="AlphaFoldDB" id="A0A7N1A699"/>
<keyword evidence="4" id="KW-0539">Nucleus</keyword>
<organism evidence="7 8">
    <name type="scientific">Kalanchoe fedtschenkoi</name>
    <name type="common">Lavender scallops</name>
    <name type="synonym">South American air plant</name>
    <dbReference type="NCBI Taxonomy" id="63787"/>
    <lineage>
        <taxon>Eukaryota</taxon>
        <taxon>Viridiplantae</taxon>
        <taxon>Streptophyta</taxon>
        <taxon>Embryophyta</taxon>
        <taxon>Tracheophyta</taxon>
        <taxon>Spermatophyta</taxon>
        <taxon>Magnoliopsida</taxon>
        <taxon>eudicotyledons</taxon>
        <taxon>Gunneridae</taxon>
        <taxon>Pentapetalae</taxon>
        <taxon>Saxifragales</taxon>
        <taxon>Crassulaceae</taxon>
        <taxon>Kalanchoe</taxon>
    </lineage>
</organism>
<evidence type="ECO:0000313" key="7">
    <source>
        <dbReference type="EnsemblPlants" id="Kaladp0095s0195.1.v1.1.CDS.1"/>
    </source>
</evidence>
<name>A0A7N1A699_KALFE</name>
<keyword evidence="8" id="KW-1185">Reference proteome</keyword>
<dbReference type="Proteomes" id="UP000594263">
    <property type="component" value="Unplaced"/>
</dbReference>
<dbReference type="Gramene" id="Kaladp0095s0195.1.v1.1">
    <property type="protein sequence ID" value="Kaladp0095s0195.1.v1.1.CDS.1"/>
    <property type="gene ID" value="Kaladp0095s0195.v1.1"/>
</dbReference>
<dbReference type="GO" id="GO:0006355">
    <property type="term" value="P:regulation of DNA-templated transcription"/>
    <property type="evidence" value="ECO:0007669"/>
    <property type="project" value="InterPro"/>
</dbReference>
<dbReference type="PROSITE" id="PS50888">
    <property type="entry name" value="BHLH"/>
    <property type="match status" value="1"/>
</dbReference>
<evidence type="ECO:0000256" key="5">
    <source>
        <dbReference type="SAM" id="MobiDB-lite"/>
    </source>
</evidence>
<evidence type="ECO:0000256" key="1">
    <source>
        <dbReference type="ARBA" id="ARBA00004123"/>
    </source>
</evidence>
<feature type="domain" description="BHLH" evidence="6">
    <location>
        <begin position="9"/>
        <end position="62"/>
    </location>
</feature>
<evidence type="ECO:0000313" key="8">
    <source>
        <dbReference type="Proteomes" id="UP000594263"/>
    </source>
</evidence>
<proteinExistence type="predicted"/>